<dbReference type="PRINTS" id="PR00364">
    <property type="entry name" value="DISEASERSIST"/>
</dbReference>
<dbReference type="GO" id="GO:0006952">
    <property type="term" value="P:defense response"/>
    <property type="evidence" value="ECO:0007669"/>
    <property type="project" value="InterPro"/>
</dbReference>
<dbReference type="Pfam" id="PF01582">
    <property type="entry name" value="TIR"/>
    <property type="match status" value="2"/>
</dbReference>
<comment type="caution">
    <text evidence="6">The sequence shown here is derived from an EMBL/GenBank/DDBJ whole genome shotgun (WGS) entry which is preliminary data.</text>
</comment>
<evidence type="ECO:0000313" key="6">
    <source>
        <dbReference type="EMBL" id="KAJ9554589.1"/>
    </source>
</evidence>
<dbReference type="PANTHER" id="PTHR11017:SF271">
    <property type="entry name" value="DISEASE RESISTANCE PROTEIN (TIR-NBS-LRR CLASS) FAMILY"/>
    <property type="match status" value="1"/>
</dbReference>
<protein>
    <recommendedName>
        <fullName evidence="5">TIR domain-containing protein</fullName>
    </recommendedName>
</protein>
<feature type="region of interest" description="Disordered" evidence="4">
    <location>
        <begin position="1"/>
        <end position="33"/>
    </location>
</feature>
<dbReference type="FunFam" id="3.40.50.10140:FF:000007">
    <property type="entry name" value="Disease resistance protein (TIR-NBS-LRR class)"/>
    <property type="match status" value="2"/>
</dbReference>
<reference evidence="6" key="1">
    <citation type="submission" date="2023-03" db="EMBL/GenBank/DDBJ databases">
        <title>Chromosome-scale reference genome and RAD-based genetic map of yellow starthistle (Centaurea solstitialis) reveal putative structural variation and QTLs associated with invader traits.</title>
        <authorList>
            <person name="Reatini B."/>
            <person name="Cang F.A."/>
            <person name="Jiang Q."/>
            <person name="Mckibben M.T.W."/>
            <person name="Barker M.S."/>
            <person name="Rieseberg L.H."/>
            <person name="Dlugosch K.M."/>
        </authorList>
    </citation>
    <scope>NUCLEOTIDE SEQUENCE</scope>
    <source>
        <strain evidence="6">CAN-66</strain>
        <tissue evidence="6">Leaf</tissue>
    </source>
</reference>
<dbReference type="GO" id="GO:0007165">
    <property type="term" value="P:signal transduction"/>
    <property type="evidence" value="ECO:0007669"/>
    <property type="project" value="InterPro"/>
</dbReference>
<evidence type="ECO:0000313" key="7">
    <source>
        <dbReference type="Proteomes" id="UP001172457"/>
    </source>
</evidence>
<name>A0AA38T6W6_9ASTR</name>
<dbReference type="InterPro" id="IPR035897">
    <property type="entry name" value="Toll_tir_struct_dom_sf"/>
</dbReference>
<proteinExistence type="predicted"/>
<dbReference type="PANTHER" id="PTHR11017">
    <property type="entry name" value="LEUCINE-RICH REPEAT-CONTAINING PROTEIN"/>
    <property type="match status" value="1"/>
</dbReference>
<dbReference type="Pfam" id="PF23282">
    <property type="entry name" value="WHD_ROQ1"/>
    <property type="match status" value="1"/>
</dbReference>
<dbReference type="Pfam" id="PF00931">
    <property type="entry name" value="NB-ARC"/>
    <property type="match status" value="2"/>
</dbReference>
<dbReference type="SUPFAM" id="SSF52540">
    <property type="entry name" value="P-loop containing nucleoside triphosphate hydrolases"/>
    <property type="match status" value="2"/>
</dbReference>
<dbReference type="Gene3D" id="3.80.10.10">
    <property type="entry name" value="Ribonuclease Inhibitor"/>
    <property type="match status" value="2"/>
</dbReference>
<gene>
    <name evidence="6" type="ORF">OSB04_018634</name>
</gene>
<dbReference type="SMART" id="SM00255">
    <property type="entry name" value="TIR"/>
    <property type="match status" value="2"/>
</dbReference>
<dbReference type="SMART" id="SM00369">
    <property type="entry name" value="LRR_TYP"/>
    <property type="match status" value="3"/>
</dbReference>
<sequence>MGPPQKQINPSMPSSSSSSHSTPPSSSSTSSSSQFWSHHVFLSFRGTDTRNAFVDHLYSALVQRGIHTYKDDETLPRGETIGPSLFKAIEESQIAVIVFSENYADSSWCLQELSHIMKCKDEIGLIVMPIFYHIDPSELRKQKGKYGKALAKHRSQNINVESWRKALVDAGNLSGDVVDGDNEDFIGIKARLHDLKSKMEIESDNGVVMVGIWGSGGAGKTTLASSLYDEISSEFDVCCFVENIREKSSKSDGLPNLQKNIMSLVLNHTQINRVEDGRRLIKDRFCHKKVLIVLDDVDHLDQLEALAGSPDWFGEGSRIIITTRDEHLLKAHKVNHIYNISLLDANEGMKLFRKRAPQDGRPLEEYEILSKEVVSYAGGLPLALKVLGSFLCDKDMSAWRSALARLKEIPDSGIMEKLKISYDGLQPIEKELFLDIACFFRGSYVKGVTTVILDACGFHPIIGVDVLIQKALITVSKDGYFDMHDLIQEMGHHIVREENPNNPELRSRENDRIQALKIWNNQDNGGPPNLLQVVGNMKKLRWISFDGYSKPSLPSEFQPTNLCYLGLTSSNVKQLWEGNKVLSNLKVINLACSYGLLKTPDFNGLPCLERMILHWCRSLKEIHPSIGYHERLIFLDMEDCESLEIFPPIIRMKKLETLKLLGCSKLREFPQIHACMDNLKELCLRGSGIEVVPSSIGEYCTNLISLDLTDCKNLQSIEGNFHRLKHLNVLHLNGCNQLHNIPAEGLFDVECCLQLLSSFGNLHRGMVNLKLFGFSSSLTRLQLSFCGLEDGDVSSVFCKELFNLQALDLTGNKFSQLHSSLLQLPVLKYLDLTSCDNLVELPDLPSSIAILIAEDCSSLVIKRDFPTNLKWLWNVILSGKKCNVEHILQSMLQGNAIEDYYISIQLDGPYIPRRGLANEVFALQLPWNWKTEFSGFLVYVYSWKTVKKGWRNKEVIMIEEVKGMENKGDILEDEDEDEEGMCYISFSLLKDTSWWNSKHTTISFSLTRQVCLKVELVPKRSQGDDLTERPKDPTYISEFWNNNSPNRKTFDIKYDSKSSIGIEWVFGNTYYELFKRLTQSIVNKSTSSMASSSSSFSSQLWEYDVFLSFRGTDTRDTFVDHLYSALVQQGIYTYKDEQTLPRGETIGPSLFKAIEESHIVVVIFSKNYADSSWCLQELAHIMKCKDERGQVVIPIFYHIDPSELRNQKRKYGEALAKHESEKKNVESWRKALKEAGNLSGYVANGPETVFIKQIVDTISNRLCAMISSDNEDLIGIKARLQDLKSKLAIGSQDVLMVGIWGLGGGGKTTLASTLYDEICSNFDGSCFLKDVREESNKHGLEKLQEKVLSLVLKLKVDGRVEDVGRLIKSRFRRKKVLMVIDDVDQLDQLKELAGSNAWFGKGSRIIITTRDNHLLTAHGVNVIYNISLLNYDEAIKSQACTSEK</sequence>
<dbReference type="Proteomes" id="UP001172457">
    <property type="component" value="Chromosome 4"/>
</dbReference>
<dbReference type="InterPro" id="IPR002182">
    <property type="entry name" value="NB-ARC"/>
</dbReference>
<keyword evidence="2" id="KW-0677">Repeat</keyword>
<evidence type="ECO:0000256" key="1">
    <source>
        <dbReference type="ARBA" id="ARBA00022614"/>
    </source>
</evidence>
<keyword evidence="3" id="KW-0520">NAD</keyword>
<organism evidence="6 7">
    <name type="scientific">Centaurea solstitialis</name>
    <name type="common">yellow star-thistle</name>
    <dbReference type="NCBI Taxonomy" id="347529"/>
    <lineage>
        <taxon>Eukaryota</taxon>
        <taxon>Viridiplantae</taxon>
        <taxon>Streptophyta</taxon>
        <taxon>Embryophyta</taxon>
        <taxon>Tracheophyta</taxon>
        <taxon>Spermatophyta</taxon>
        <taxon>Magnoliopsida</taxon>
        <taxon>eudicotyledons</taxon>
        <taxon>Gunneridae</taxon>
        <taxon>Pentapetalae</taxon>
        <taxon>asterids</taxon>
        <taxon>campanulids</taxon>
        <taxon>Asterales</taxon>
        <taxon>Asteraceae</taxon>
        <taxon>Carduoideae</taxon>
        <taxon>Cardueae</taxon>
        <taxon>Centaureinae</taxon>
        <taxon>Centaurea</taxon>
    </lineage>
</organism>
<dbReference type="InterPro" id="IPR044974">
    <property type="entry name" value="Disease_R_plants"/>
</dbReference>
<dbReference type="InterPro" id="IPR042197">
    <property type="entry name" value="Apaf_helical"/>
</dbReference>
<dbReference type="SUPFAM" id="SSF52200">
    <property type="entry name" value="Toll/Interleukin receptor TIR domain"/>
    <property type="match status" value="2"/>
</dbReference>
<dbReference type="GO" id="GO:0043531">
    <property type="term" value="F:ADP binding"/>
    <property type="evidence" value="ECO:0007669"/>
    <property type="project" value="InterPro"/>
</dbReference>
<dbReference type="InterPro" id="IPR003593">
    <property type="entry name" value="AAA+_ATPase"/>
</dbReference>
<dbReference type="InterPro" id="IPR032675">
    <property type="entry name" value="LRR_dom_sf"/>
</dbReference>
<dbReference type="InterPro" id="IPR027417">
    <property type="entry name" value="P-loop_NTPase"/>
</dbReference>
<feature type="domain" description="TIR" evidence="5">
    <location>
        <begin position="1101"/>
        <end position="1262"/>
    </location>
</feature>
<dbReference type="EMBL" id="JARYMX010000004">
    <property type="protein sequence ID" value="KAJ9554589.1"/>
    <property type="molecule type" value="Genomic_DNA"/>
</dbReference>
<feature type="compositionally biased region" description="Low complexity" evidence="4">
    <location>
        <begin position="10"/>
        <end position="33"/>
    </location>
</feature>
<dbReference type="Gene3D" id="3.40.50.300">
    <property type="entry name" value="P-loop containing nucleotide triphosphate hydrolases"/>
    <property type="match status" value="2"/>
</dbReference>
<evidence type="ECO:0000256" key="3">
    <source>
        <dbReference type="ARBA" id="ARBA00023027"/>
    </source>
</evidence>
<dbReference type="InterPro" id="IPR003591">
    <property type="entry name" value="Leu-rich_rpt_typical-subtyp"/>
</dbReference>
<keyword evidence="1" id="KW-0433">Leucine-rich repeat</keyword>
<dbReference type="InterPro" id="IPR058192">
    <property type="entry name" value="WHD_ROQ1-like"/>
</dbReference>
<dbReference type="InterPro" id="IPR000157">
    <property type="entry name" value="TIR_dom"/>
</dbReference>
<dbReference type="PROSITE" id="PS50104">
    <property type="entry name" value="TIR"/>
    <property type="match status" value="2"/>
</dbReference>
<evidence type="ECO:0000259" key="5">
    <source>
        <dbReference type="PROSITE" id="PS50104"/>
    </source>
</evidence>
<evidence type="ECO:0000256" key="4">
    <source>
        <dbReference type="SAM" id="MobiDB-lite"/>
    </source>
</evidence>
<keyword evidence="7" id="KW-1185">Reference proteome</keyword>
<dbReference type="SUPFAM" id="SSF52058">
    <property type="entry name" value="L domain-like"/>
    <property type="match status" value="1"/>
</dbReference>
<dbReference type="Gene3D" id="3.40.50.10140">
    <property type="entry name" value="Toll/interleukin-1 receptor homology (TIR) domain"/>
    <property type="match status" value="2"/>
</dbReference>
<evidence type="ECO:0000256" key="2">
    <source>
        <dbReference type="ARBA" id="ARBA00022737"/>
    </source>
</evidence>
<dbReference type="Gene3D" id="1.10.8.430">
    <property type="entry name" value="Helical domain of apoptotic protease-activating factors"/>
    <property type="match status" value="1"/>
</dbReference>
<dbReference type="SMART" id="SM00382">
    <property type="entry name" value="AAA"/>
    <property type="match status" value="2"/>
</dbReference>
<feature type="domain" description="TIR" evidence="5">
    <location>
        <begin position="36"/>
        <end position="199"/>
    </location>
</feature>
<accession>A0AA38T6W6</accession>